<dbReference type="GO" id="GO:0045505">
    <property type="term" value="F:dynein intermediate chain binding"/>
    <property type="evidence" value="ECO:0007669"/>
    <property type="project" value="InterPro"/>
</dbReference>
<gene>
    <name evidence="3" type="ORF">BYL167_LOCUS34514</name>
    <name evidence="4" type="ORF">BYL167_LOCUS43894</name>
    <name evidence="5" type="ORF">GIL414_LOCUS48106</name>
</gene>
<evidence type="ECO:0000313" key="6">
    <source>
        <dbReference type="Proteomes" id="UP000681720"/>
    </source>
</evidence>
<evidence type="ECO:0000259" key="2">
    <source>
        <dbReference type="Pfam" id="PF17852"/>
    </source>
</evidence>
<evidence type="ECO:0000256" key="1">
    <source>
        <dbReference type="ARBA" id="ARBA00008887"/>
    </source>
</evidence>
<accession>A0A8S3BGH9</accession>
<dbReference type="GO" id="GO:0051959">
    <property type="term" value="F:dynein light intermediate chain binding"/>
    <property type="evidence" value="ECO:0007669"/>
    <property type="project" value="InterPro"/>
</dbReference>
<sequence>ARLQDYILNCTDASFHLDTPKLPDGSEDTIFDYFVHEKTGAWTHWNTVVTEYVYPKDHDPEYAYILVPNVDNVRTDFLIQ</sequence>
<dbReference type="PANTHER" id="PTHR46532">
    <property type="entry name" value="MALE FERTILITY FACTOR KL5"/>
    <property type="match status" value="1"/>
</dbReference>
<feature type="domain" description="Dynein heavy chain AAA 5 extension" evidence="2">
    <location>
        <begin position="19"/>
        <end position="46"/>
    </location>
</feature>
<evidence type="ECO:0000313" key="5">
    <source>
        <dbReference type="EMBL" id="CAF4823138.1"/>
    </source>
</evidence>
<dbReference type="InterPro" id="IPR026983">
    <property type="entry name" value="DHC"/>
</dbReference>
<proteinExistence type="inferred from homology"/>
<comment type="similarity">
    <text evidence="1">Belongs to the dynein heavy chain family.</text>
</comment>
<feature type="non-terminal residue" evidence="5">
    <location>
        <position position="1"/>
    </location>
</feature>
<reference evidence="5" key="1">
    <citation type="submission" date="2021-02" db="EMBL/GenBank/DDBJ databases">
        <authorList>
            <person name="Nowell W R."/>
        </authorList>
    </citation>
    <scope>NUCLEOTIDE SEQUENCE</scope>
</reference>
<dbReference type="Pfam" id="PF17852">
    <property type="entry name" value="Dynein_AAA_lid"/>
    <property type="match status" value="1"/>
</dbReference>
<evidence type="ECO:0000313" key="3">
    <source>
        <dbReference type="EMBL" id="CAF4467799.1"/>
    </source>
</evidence>
<dbReference type="EMBL" id="CAJOBH010117849">
    <property type="protein sequence ID" value="CAF4695625.1"/>
    <property type="molecule type" value="Genomic_DNA"/>
</dbReference>
<dbReference type="Proteomes" id="UP000681967">
    <property type="component" value="Unassembled WGS sequence"/>
</dbReference>
<dbReference type="EMBL" id="CAJOBJ010155124">
    <property type="protein sequence ID" value="CAF4823138.1"/>
    <property type="molecule type" value="Genomic_DNA"/>
</dbReference>
<protein>
    <recommendedName>
        <fullName evidence="2">Dynein heavy chain AAA 5 extension domain-containing protein</fullName>
    </recommendedName>
</protein>
<dbReference type="InterPro" id="IPR041466">
    <property type="entry name" value="Dynein_AAA5_ext"/>
</dbReference>
<dbReference type="AlphaFoldDB" id="A0A8S3BGH9"/>
<name>A0A8S3BGH9_9BILA</name>
<organism evidence="5 6">
    <name type="scientific">Rotaria magnacalcarata</name>
    <dbReference type="NCBI Taxonomy" id="392030"/>
    <lineage>
        <taxon>Eukaryota</taxon>
        <taxon>Metazoa</taxon>
        <taxon>Spiralia</taxon>
        <taxon>Gnathifera</taxon>
        <taxon>Rotifera</taxon>
        <taxon>Eurotatoria</taxon>
        <taxon>Bdelloidea</taxon>
        <taxon>Philodinida</taxon>
        <taxon>Philodinidae</taxon>
        <taxon>Rotaria</taxon>
    </lineage>
</organism>
<dbReference type="GO" id="GO:0005858">
    <property type="term" value="C:axonemal dynein complex"/>
    <property type="evidence" value="ECO:0007669"/>
    <property type="project" value="TreeGrafter"/>
</dbReference>
<dbReference type="Gene3D" id="1.10.472.130">
    <property type="match status" value="1"/>
</dbReference>
<evidence type="ECO:0000313" key="4">
    <source>
        <dbReference type="EMBL" id="CAF4695625.1"/>
    </source>
</evidence>
<dbReference type="Proteomes" id="UP000681720">
    <property type="component" value="Unassembled WGS sequence"/>
</dbReference>
<dbReference type="PANTHER" id="PTHR46532:SF4">
    <property type="entry name" value="AAA+ ATPASE DOMAIN-CONTAINING PROTEIN"/>
    <property type="match status" value="1"/>
</dbReference>
<dbReference type="GO" id="GO:0007018">
    <property type="term" value="P:microtubule-based movement"/>
    <property type="evidence" value="ECO:0007669"/>
    <property type="project" value="InterPro"/>
</dbReference>
<feature type="non-terminal residue" evidence="5">
    <location>
        <position position="80"/>
    </location>
</feature>
<comment type="caution">
    <text evidence="5">The sequence shown here is derived from an EMBL/GenBank/DDBJ whole genome shotgun (WGS) entry which is preliminary data.</text>
</comment>
<dbReference type="EMBL" id="CAJOBH010070099">
    <property type="protein sequence ID" value="CAF4467799.1"/>
    <property type="molecule type" value="Genomic_DNA"/>
</dbReference>